<evidence type="ECO:0000259" key="5">
    <source>
        <dbReference type="PROSITE" id="PS50048"/>
    </source>
</evidence>
<proteinExistence type="predicted"/>
<dbReference type="AlphaFoldDB" id="A0A1S9DS21"/>
<dbReference type="VEuPathDB" id="FungiDB:AO090102000459"/>
<evidence type="ECO:0000313" key="7">
    <source>
        <dbReference type="Proteomes" id="UP000190312"/>
    </source>
</evidence>
<organism evidence="6 7">
    <name type="scientific">Aspergillus oryzae</name>
    <name type="common">Yellow koji mold</name>
    <dbReference type="NCBI Taxonomy" id="5062"/>
    <lineage>
        <taxon>Eukaryota</taxon>
        <taxon>Fungi</taxon>
        <taxon>Dikarya</taxon>
        <taxon>Ascomycota</taxon>
        <taxon>Pezizomycotina</taxon>
        <taxon>Eurotiomycetes</taxon>
        <taxon>Eurotiomycetidae</taxon>
        <taxon>Eurotiales</taxon>
        <taxon>Aspergillaceae</taxon>
        <taxon>Aspergillus</taxon>
        <taxon>Aspergillus subgen. Circumdati</taxon>
    </lineage>
</organism>
<accession>A0A1S9DS21</accession>
<keyword evidence="1" id="KW-0805">Transcription regulation</keyword>
<protein>
    <recommendedName>
        <fullName evidence="5">Zn(2)-C6 fungal-type domain-containing protein</fullName>
    </recommendedName>
</protein>
<dbReference type="SUPFAM" id="SSF57701">
    <property type="entry name" value="Zn2/Cys6 DNA-binding domain"/>
    <property type="match status" value="1"/>
</dbReference>
<evidence type="ECO:0000256" key="2">
    <source>
        <dbReference type="ARBA" id="ARBA00023125"/>
    </source>
</evidence>
<evidence type="ECO:0000313" key="6">
    <source>
        <dbReference type="EMBL" id="OOO11831.1"/>
    </source>
</evidence>
<sequence length="493" mass="55183">MVSTGFPSKACHTCRRRRVKCDLGRPSCLRCKKLGHECPGYRDFSKLGFNLRILTPESYPRQKRQNCDRQVTQCSERKHGRYFQNPVTRQPQLAFVYAPTEHWEAHAKPFLLSQFTIVTLHGARVYGSLDFLPQLLERAGTESTLYKVCDAIASAYFANRSRSDSIEFGHRKLYVRALQSLSNDVSDVEKQSQDTTLAAVWLLCLYELIVGARGQEPRGWRTHGEALIGLLRLRGQNQFQTRTGCQLFQLAYQTVQIQTIRTGQMPPPEAVSWLQSMQTSPMARNLLFLPSFLYGDLASRIYGTICDLIDQCSYDKLLESIDDIIIACKPLESSIDTVVTQDPALQSQPGPSDDLVTGQSHEWLMKQHAANYLGACLFQLYQGTVELLSQTLKANGSPKKDTALLCLRESNIERLKHPADRTLVSLALLLPVKAAIADRQGPNIPTWGHALKLLWPLGLISSSAHVHESQRAAANLGLLRIGHEAGIMQAVGR</sequence>
<evidence type="ECO:0000256" key="1">
    <source>
        <dbReference type="ARBA" id="ARBA00023015"/>
    </source>
</evidence>
<dbReference type="GO" id="GO:0003677">
    <property type="term" value="F:DNA binding"/>
    <property type="evidence" value="ECO:0007669"/>
    <property type="project" value="UniProtKB-KW"/>
</dbReference>
<reference evidence="6 7" key="1">
    <citation type="submission" date="2016-10" db="EMBL/GenBank/DDBJ databases">
        <title>Genome sequencing of Aspergillus oryzae BCC7051.</title>
        <authorList>
            <person name="Thammarongtham C."/>
            <person name="Vorapreeda T."/>
            <person name="Nookaew I."/>
            <person name="Srisuk T."/>
            <person name="Land M."/>
            <person name="Jeennor S."/>
            <person name="Laoteng K."/>
        </authorList>
    </citation>
    <scope>NUCLEOTIDE SEQUENCE [LARGE SCALE GENOMIC DNA]</scope>
    <source>
        <strain evidence="6 7">BCC7051</strain>
    </source>
</reference>
<name>A0A1S9DS21_ASPOZ</name>
<comment type="caution">
    <text evidence="6">The sequence shown here is derived from an EMBL/GenBank/DDBJ whole genome shotgun (WGS) entry which is preliminary data.</text>
</comment>
<feature type="domain" description="Zn(2)-C6 fungal-type" evidence="5">
    <location>
        <begin position="10"/>
        <end position="38"/>
    </location>
</feature>
<dbReference type="GO" id="GO:0008270">
    <property type="term" value="F:zinc ion binding"/>
    <property type="evidence" value="ECO:0007669"/>
    <property type="project" value="InterPro"/>
</dbReference>
<dbReference type="GO" id="GO:0009893">
    <property type="term" value="P:positive regulation of metabolic process"/>
    <property type="evidence" value="ECO:0007669"/>
    <property type="project" value="UniProtKB-ARBA"/>
</dbReference>
<dbReference type="InterPro" id="IPR001138">
    <property type="entry name" value="Zn2Cys6_DnaBD"/>
</dbReference>
<keyword evidence="4" id="KW-0539">Nucleus</keyword>
<keyword evidence="2" id="KW-0238">DNA-binding</keyword>
<dbReference type="SMART" id="SM00066">
    <property type="entry name" value="GAL4"/>
    <property type="match status" value="1"/>
</dbReference>
<dbReference type="PANTHER" id="PTHR38791">
    <property type="entry name" value="ZN(II)2CYS6 TRANSCRIPTION FACTOR (EUROFUNG)-RELATED-RELATED"/>
    <property type="match status" value="1"/>
</dbReference>
<dbReference type="Gene3D" id="4.10.240.10">
    <property type="entry name" value="Zn(2)-C6 fungal-type DNA-binding domain"/>
    <property type="match status" value="1"/>
</dbReference>
<dbReference type="InterPro" id="IPR036864">
    <property type="entry name" value="Zn2-C6_fun-type_DNA-bd_sf"/>
</dbReference>
<dbReference type="PROSITE" id="PS50048">
    <property type="entry name" value="ZN2_CY6_FUNGAL_2"/>
    <property type="match status" value="1"/>
</dbReference>
<evidence type="ECO:0000256" key="3">
    <source>
        <dbReference type="ARBA" id="ARBA00023163"/>
    </source>
</evidence>
<dbReference type="GO" id="GO:0000981">
    <property type="term" value="F:DNA-binding transcription factor activity, RNA polymerase II-specific"/>
    <property type="evidence" value="ECO:0007669"/>
    <property type="project" value="InterPro"/>
</dbReference>
<keyword evidence="3" id="KW-0804">Transcription</keyword>
<dbReference type="Pfam" id="PF11951">
    <property type="entry name" value="Fungal_trans_2"/>
    <property type="match status" value="1"/>
</dbReference>
<dbReference type="InterPro" id="IPR021858">
    <property type="entry name" value="Fun_TF"/>
</dbReference>
<dbReference type="InterPro" id="IPR053175">
    <property type="entry name" value="DHMBA_Reg_Transcription_Factor"/>
</dbReference>
<evidence type="ECO:0000256" key="4">
    <source>
        <dbReference type="ARBA" id="ARBA00023242"/>
    </source>
</evidence>
<dbReference type="Pfam" id="PF00172">
    <property type="entry name" value="Zn_clus"/>
    <property type="match status" value="1"/>
</dbReference>
<dbReference type="PROSITE" id="PS00463">
    <property type="entry name" value="ZN2_CY6_FUNGAL_1"/>
    <property type="match status" value="1"/>
</dbReference>
<dbReference type="Proteomes" id="UP000190312">
    <property type="component" value="Unassembled WGS sequence"/>
</dbReference>
<dbReference type="PANTHER" id="PTHR38791:SF1">
    <property type="entry name" value="TRANSCRIPTION FACTOR, PUTATIVE-RELATED"/>
    <property type="match status" value="1"/>
</dbReference>
<dbReference type="EMBL" id="MKZY01000003">
    <property type="protein sequence ID" value="OOO11831.1"/>
    <property type="molecule type" value="Genomic_DNA"/>
</dbReference>
<gene>
    <name evidence="6" type="ORF">OAory_01083010</name>
</gene>
<dbReference type="OrthoDB" id="4491390at2759"/>
<dbReference type="CDD" id="cd00067">
    <property type="entry name" value="GAL4"/>
    <property type="match status" value="1"/>
</dbReference>